<dbReference type="PANTHER" id="PTHR44809:SF1">
    <property type="entry name" value="PROTEIN O-MANNOSYL-TRANSFERASE TMTC1"/>
    <property type="match status" value="1"/>
</dbReference>
<feature type="repeat" description="TPR" evidence="1">
    <location>
        <begin position="174"/>
        <end position="207"/>
    </location>
</feature>
<dbReference type="SMART" id="SM00028">
    <property type="entry name" value="TPR"/>
    <property type="match status" value="9"/>
</dbReference>
<name>A0A158AE40_9BURK</name>
<dbReference type="InterPro" id="IPR002201">
    <property type="entry name" value="Glyco_trans_9"/>
</dbReference>
<dbReference type="AlphaFoldDB" id="A0A158AE40"/>
<dbReference type="EMBL" id="FCOX02000005">
    <property type="protein sequence ID" value="SAK56010.1"/>
    <property type="molecule type" value="Genomic_DNA"/>
</dbReference>
<dbReference type="PROSITE" id="PS50005">
    <property type="entry name" value="TPR"/>
    <property type="match status" value="4"/>
</dbReference>
<proteinExistence type="predicted"/>
<dbReference type="InterPro" id="IPR011990">
    <property type="entry name" value="TPR-like_helical_dom_sf"/>
</dbReference>
<evidence type="ECO:0000313" key="3">
    <source>
        <dbReference type="Proteomes" id="UP000071859"/>
    </source>
</evidence>
<dbReference type="Pfam" id="PF13432">
    <property type="entry name" value="TPR_16"/>
    <property type="match status" value="3"/>
</dbReference>
<dbReference type="SUPFAM" id="SSF53756">
    <property type="entry name" value="UDP-Glycosyltransferase/glycogen phosphorylase"/>
    <property type="match status" value="1"/>
</dbReference>
<reference evidence="2" key="1">
    <citation type="submission" date="2016-01" db="EMBL/GenBank/DDBJ databases">
        <authorList>
            <person name="Peeters C."/>
        </authorList>
    </citation>
    <scope>NUCLEOTIDE SEQUENCE</scope>
    <source>
        <strain evidence="2">LMG 29321</strain>
    </source>
</reference>
<organism evidence="2 3">
    <name type="scientific">Caballeronia calidae</name>
    <dbReference type="NCBI Taxonomy" id="1777139"/>
    <lineage>
        <taxon>Bacteria</taxon>
        <taxon>Pseudomonadati</taxon>
        <taxon>Pseudomonadota</taxon>
        <taxon>Betaproteobacteria</taxon>
        <taxon>Burkholderiales</taxon>
        <taxon>Burkholderiaceae</taxon>
        <taxon>Caballeronia</taxon>
    </lineage>
</organism>
<dbReference type="Proteomes" id="UP000071859">
    <property type="component" value="Unassembled WGS sequence"/>
</dbReference>
<keyword evidence="3" id="KW-1185">Reference proteome</keyword>
<dbReference type="Pfam" id="PF13181">
    <property type="entry name" value="TPR_8"/>
    <property type="match status" value="2"/>
</dbReference>
<dbReference type="PROSITE" id="PS50293">
    <property type="entry name" value="TPR_REGION"/>
    <property type="match status" value="1"/>
</dbReference>
<dbReference type="Gene3D" id="1.25.40.10">
    <property type="entry name" value="Tetratricopeptide repeat domain"/>
    <property type="match status" value="6"/>
</dbReference>
<gene>
    <name evidence="2" type="ORF">AWB78_01526</name>
</gene>
<dbReference type="SUPFAM" id="SSF48452">
    <property type="entry name" value="TPR-like"/>
    <property type="match status" value="2"/>
</dbReference>
<evidence type="ECO:0000313" key="2">
    <source>
        <dbReference type="EMBL" id="SAK56010.1"/>
    </source>
</evidence>
<dbReference type="InterPro" id="IPR019734">
    <property type="entry name" value="TPR_rpt"/>
</dbReference>
<dbReference type="InterPro" id="IPR052943">
    <property type="entry name" value="TMTC_O-mannosyl-trnsfr"/>
</dbReference>
<accession>A0A158AE40</accession>
<dbReference type="OrthoDB" id="9814129at2"/>
<evidence type="ECO:0000256" key="1">
    <source>
        <dbReference type="PROSITE-ProRule" id="PRU00339"/>
    </source>
</evidence>
<dbReference type="Pfam" id="PF14559">
    <property type="entry name" value="TPR_19"/>
    <property type="match status" value="1"/>
</dbReference>
<dbReference type="GO" id="GO:0016757">
    <property type="term" value="F:glycosyltransferase activity"/>
    <property type="evidence" value="ECO:0007669"/>
    <property type="project" value="InterPro"/>
</dbReference>
<feature type="repeat" description="TPR" evidence="1">
    <location>
        <begin position="106"/>
        <end position="139"/>
    </location>
</feature>
<dbReference type="Gene3D" id="3.40.50.2000">
    <property type="entry name" value="Glycogen Phosphorylase B"/>
    <property type="match status" value="1"/>
</dbReference>
<keyword evidence="1" id="KW-0802">TPR repeat</keyword>
<sequence length="640" mass="70713">MASHSSLYHVALSHYSQGRYADASSALAPLLRTDGADADALNLAAVCAYRMQLHEEAEAFWRRAIAARPLDAGLRANLGNFLRERQRFTDAESAYRDALAIRPDFPEAHFHLAAMHTRAGRWPEAETAYRLALAAHPDYAEAHNDFGNLLHGLGRLDEARTHLERALAARPDWADAHYNLGNVLTASGRLLEAESAYRKAVSLRPDLAGAHNNLGGVLEALGRCEEAEAAYRSALGCRPDMSESCFNLGNAIYEQCASGRWDRLHEAEAAYRQALSIRPDFPAALGNLGILLKEHRGRLSEAEALFRQASHIDPNADDARLNLATTLLRAGDYERGWPLFETRYGERLPQTHIRPPDLACPRWRGEPVAGKTLVVMAEQGFGDTLQFCRYLLLVKAQGVARLMVVCPPALVALIRSMDAVDICIAQADLHALPPADYWCFMMSLPMLMGTALDTIPAPLPYLRPSRERVAFWRERLPEGAPKIGLVWAGEPRPHLPDRFGTFSRRWLDARVLAPLAALPGFAFVSLQKGPGARAQIDALPWSSRPLDPMDSVEDFNDTAALIASLDLVITVDTAVAHLAGALGRPTWILLGSNACWRWLEDRDDSPWYPSARLFRQAQPGNWEEVIGRVAAELSRFDAGN</sequence>
<feature type="repeat" description="TPR" evidence="1">
    <location>
        <begin position="72"/>
        <end position="105"/>
    </location>
</feature>
<comment type="caution">
    <text evidence="2">The sequence shown here is derived from an EMBL/GenBank/DDBJ whole genome shotgun (WGS) entry which is preliminary data.</text>
</comment>
<feature type="repeat" description="TPR" evidence="1">
    <location>
        <begin position="140"/>
        <end position="173"/>
    </location>
</feature>
<dbReference type="PANTHER" id="PTHR44809">
    <property type="match status" value="1"/>
</dbReference>
<dbReference type="Pfam" id="PF01075">
    <property type="entry name" value="Glyco_transf_9"/>
    <property type="match status" value="1"/>
</dbReference>
<dbReference type="RefSeq" id="WP_062603750.1">
    <property type="nucleotide sequence ID" value="NZ_FCOX02000005.1"/>
</dbReference>
<protein>
    <submittedName>
        <fullName evidence="2">Tetratricopeptide repeat protein</fullName>
    </submittedName>
</protein>